<dbReference type="Pfam" id="PF07950">
    <property type="entry name" value="MCP1_TM"/>
    <property type="match status" value="1"/>
</dbReference>
<evidence type="ECO:0000313" key="4">
    <source>
        <dbReference type="EMBL" id="TKA77370.1"/>
    </source>
</evidence>
<keyword evidence="2" id="KW-0472">Membrane</keyword>
<keyword evidence="2" id="KW-1133">Transmembrane helix</keyword>
<feature type="transmembrane region" description="Helical" evidence="2">
    <location>
        <begin position="118"/>
        <end position="142"/>
    </location>
</feature>
<dbReference type="PANTHER" id="PTHR38409:SF1">
    <property type="entry name" value="MITOCHONDRIAL ADAPTER PROTEIN MCP1"/>
    <property type="match status" value="1"/>
</dbReference>
<dbReference type="PANTHER" id="PTHR38409">
    <property type="entry name" value="MDM10-COMPLEMENTING PROTEIN 1"/>
    <property type="match status" value="1"/>
</dbReference>
<protein>
    <recommendedName>
        <fullName evidence="3">Mitochondrial adapter protein MCP1 transmembrane domain-containing protein</fullName>
    </recommendedName>
</protein>
<feature type="region of interest" description="Disordered" evidence="1">
    <location>
        <begin position="1"/>
        <end position="56"/>
    </location>
</feature>
<feature type="domain" description="Mitochondrial adapter protein MCP1 transmembrane" evidence="3">
    <location>
        <begin position="179"/>
        <end position="289"/>
    </location>
</feature>
<evidence type="ECO:0000256" key="1">
    <source>
        <dbReference type="SAM" id="MobiDB-lite"/>
    </source>
</evidence>
<accession>A0A4U0XJQ3</accession>
<keyword evidence="5" id="KW-1185">Reference proteome</keyword>
<reference evidence="4 5" key="1">
    <citation type="submission" date="2017-03" db="EMBL/GenBank/DDBJ databases">
        <title>Genomes of endolithic fungi from Antarctica.</title>
        <authorList>
            <person name="Coleine C."/>
            <person name="Masonjones S."/>
            <person name="Stajich J.E."/>
        </authorList>
    </citation>
    <scope>NUCLEOTIDE SEQUENCE [LARGE SCALE GENOMIC DNA]</scope>
    <source>
        <strain evidence="4 5">CCFEE 5187</strain>
    </source>
</reference>
<feature type="transmembrane region" description="Helical" evidence="2">
    <location>
        <begin position="216"/>
        <end position="238"/>
    </location>
</feature>
<evidence type="ECO:0000313" key="5">
    <source>
        <dbReference type="Proteomes" id="UP000308768"/>
    </source>
</evidence>
<gene>
    <name evidence="4" type="ORF">B0A49_01509</name>
</gene>
<organism evidence="4 5">
    <name type="scientific">Cryomyces minteri</name>
    <dbReference type="NCBI Taxonomy" id="331657"/>
    <lineage>
        <taxon>Eukaryota</taxon>
        <taxon>Fungi</taxon>
        <taxon>Dikarya</taxon>
        <taxon>Ascomycota</taxon>
        <taxon>Pezizomycotina</taxon>
        <taxon>Dothideomycetes</taxon>
        <taxon>Dothideomycetes incertae sedis</taxon>
        <taxon>Cryomyces</taxon>
    </lineage>
</organism>
<keyword evidence="2" id="KW-0812">Transmembrane</keyword>
<dbReference type="GO" id="GO:0055088">
    <property type="term" value="P:lipid homeostasis"/>
    <property type="evidence" value="ECO:0007669"/>
    <property type="project" value="InterPro"/>
</dbReference>
<evidence type="ECO:0000256" key="2">
    <source>
        <dbReference type="SAM" id="Phobius"/>
    </source>
</evidence>
<sequence length="313" mass="34203">MIPSDGTDDQESLLGLQELEPSPVEDTPAEYGHDSYFPSASSSSSPSPPPLQHRSSTLGLSGHGPIYYLTRIQKYSSYAFSVFTAFHITNTSLIPLLTKSIPASDTYLLLTRPYYQSPLAEPVIVVLPLLAHIGSGVALRLYRRSQNLQRYGAESKTDRRRVAWPALSGTSLLGYILAPLVIGHAFVNRVLPLWVDGGSSGIGLGYVSHGFARHPLFSNIGFAALVSVGVWHSVWGWAKWLNLAPAQVTDSGAEGQRKRKRRWYGVNLLSATVAGLWLAGGLGVVGRAGEARGWVGREYDELYRRIPVFGRWA</sequence>
<feature type="transmembrane region" description="Helical" evidence="2">
    <location>
        <begin position="78"/>
        <end position="98"/>
    </location>
</feature>
<dbReference type="InterPro" id="IPR039960">
    <property type="entry name" value="MCP1"/>
</dbReference>
<proteinExistence type="predicted"/>
<comment type="caution">
    <text evidence="4">The sequence shown here is derived from an EMBL/GenBank/DDBJ whole genome shotgun (WGS) entry which is preliminary data.</text>
</comment>
<evidence type="ECO:0000259" key="3">
    <source>
        <dbReference type="Pfam" id="PF07950"/>
    </source>
</evidence>
<name>A0A4U0XJQ3_9PEZI</name>
<dbReference type="GO" id="GO:0007005">
    <property type="term" value="P:mitochondrion organization"/>
    <property type="evidence" value="ECO:0007669"/>
    <property type="project" value="TreeGrafter"/>
</dbReference>
<feature type="compositionally biased region" description="Low complexity" evidence="1">
    <location>
        <begin position="35"/>
        <end position="45"/>
    </location>
</feature>
<dbReference type="OrthoDB" id="10259513at2759"/>
<feature type="transmembrane region" description="Helical" evidence="2">
    <location>
        <begin position="162"/>
        <end position="187"/>
    </location>
</feature>
<dbReference type="Proteomes" id="UP000308768">
    <property type="component" value="Unassembled WGS sequence"/>
</dbReference>
<dbReference type="STRING" id="331657.A0A4U0XJQ3"/>
<feature type="transmembrane region" description="Helical" evidence="2">
    <location>
        <begin position="264"/>
        <end position="285"/>
    </location>
</feature>
<dbReference type="AlphaFoldDB" id="A0A4U0XJQ3"/>
<dbReference type="InterPro" id="IPR012472">
    <property type="entry name" value="MCP1_TM"/>
</dbReference>
<feature type="compositionally biased region" description="Acidic residues" evidence="1">
    <location>
        <begin position="1"/>
        <end position="11"/>
    </location>
</feature>
<dbReference type="EMBL" id="NAJN01000191">
    <property type="protein sequence ID" value="TKA77370.1"/>
    <property type="molecule type" value="Genomic_DNA"/>
</dbReference>
<dbReference type="GO" id="GO:0005741">
    <property type="term" value="C:mitochondrial outer membrane"/>
    <property type="evidence" value="ECO:0007669"/>
    <property type="project" value="TreeGrafter"/>
</dbReference>